<sequence>MSKLCNKIDPNKIKGVGLIFVRKEDPVNLFVLSITKQLYSLIGFYYKTRVSGQKKIHVILSDICGIVSSKWMNPFTIEDLIHDPLVTQLSIRKLSPVLDEDGYVDKSATKHRYENFKAAIADITSNGPATSTEEWIKQIFGFEICQPGGGSTTVELVNRVIMRTDNWDKIEQNGSMSMEGLIKNQTPPIIPKNSEGKCYIFAKMGSDMKQIKVNQPGVGNKLLQSYLVDNGTFDPIRHIKLPSHTQLQTNLRREQSIAEHKQFLIEAVSTFVRLLMNNTRFFDTVVDGINSNAMMANKMDDNFKISMFNIVQSSHNVVSTIISMIECGRFNFGDLRKIINEHKYKVESTVKMVDININHFPSILECKDKIVILENDRYKSKFDHNLKQFHQQIQDTVKSIKNNETPVLNINALIDNLNTFVRLSGSKLSKVRKVDGNCSYGAVLSINDNKKIPVQFKSGKKIVIPSVGYDLSILNCSEIKELLTTIDVMTKGEDYFDNLGSDLASRLAECESEECLEH</sequence>
<evidence type="ECO:0000313" key="1">
    <source>
        <dbReference type="EMBL" id="QBK89677.1"/>
    </source>
</evidence>
<protein>
    <submittedName>
        <fullName evidence="1">Uncharacterized protein</fullName>
    </submittedName>
</protein>
<accession>A0A481Z1S6</accession>
<reference evidence="1" key="1">
    <citation type="journal article" date="2019" name="MBio">
        <title>Virus Genomes from Deep Sea Sediments Expand the Ocean Megavirome and Support Independent Origins of Viral Gigantism.</title>
        <authorList>
            <person name="Backstrom D."/>
            <person name="Yutin N."/>
            <person name="Jorgensen S.L."/>
            <person name="Dharamshi J."/>
            <person name="Homa F."/>
            <person name="Zaremba-Niedwiedzka K."/>
            <person name="Spang A."/>
            <person name="Wolf Y.I."/>
            <person name="Koonin E.V."/>
            <person name="Ettema T.J."/>
        </authorList>
    </citation>
    <scope>NUCLEOTIDE SEQUENCE</scope>
</reference>
<gene>
    <name evidence="1" type="ORF">LCPAC001_01900</name>
</gene>
<organism evidence="1">
    <name type="scientific">Pithovirus LCPAC001</name>
    <dbReference type="NCBI Taxonomy" id="2506585"/>
    <lineage>
        <taxon>Viruses</taxon>
        <taxon>Pithoviruses</taxon>
    </lineage>
</organism>
<dbReference type="EMBL" id="MK500434">
    <property type="protein sequence ID" value="QBK89677.1"/>
    <property type="molecule type" value="Genomic_DNA"/>
</dbReference>
<name>A0A481Z1S6_9VIRU</name>
<proteinExistence type="predicted"/>